<dbReference type="SUPFAM" id="SSF53474">
    <property type="entry name" value="alpha/beta-Hydrolases"/>
    <property type="match status" value="1"/>
</dbReference>
<dbReference type="EMBL" id="WEGK01000028">
    <property type="protein sequence ID" value="MQY24167.1"/>
    <property type="molecule type" value="Genomic_DNA"/>
</dbReference>
<dbReference type="GO" id="GO:0004301">
    <property type="term" value="F:epoxide hydrolase activity"/>
    <property type="evidence" value="ECO:0007669"/>
    <property type="project" value="UniProtKB-EC"/>
</dbReference>
<dbReference type="Pfam" id="PF00561">
    <property type="entry name" value="Abhydrolase_1"/>
    <property type="match status" value="1"/>
</dbReference>
<keyword evidence="4" id="KW-1185">Reference proteome</keyword>
<dbReference type="InterPro" id="IPR029058">
    <property type="entry name" value="AB_hydrolase_fold"/>
</dbReference>
<organism evidence="3 4">
    <name type="scientific">Nocardia macrotermitis</name>
    <dbReference type="NCBI Taxonomy" id="2585198"/>
    <lineage>
        <taxon>Bacteria</taxon>
        <taxon>Bacillati</taxon>
        <taxon>Actinomycetota</taxon>
        <taxon>Actinomycetes</taxon>
        <taxon>Mycobacteriales</taxon>
        <taxon>Nocardiaceae</taxon>
        <taxon>Nocardia</taxon>
    </lineage>
</organism>
<sequence>MSTAAEIFEIPTGTGSVTDSPHLPDGFADVFGSRFVDIGELRLHAVVGGEGTPLLLIGGWPQTWYAWRLIMPTLARNYRVVAVDPRGVGLSDKPFGGYDTGTLAADLVRLMSALGHDRFAVVGHDVGMWIGYALAADHPERVDRLAVLEAALPGLLPSPPLMGENHFNDLLWHFAFNRLSTVNEELVRGREGIFFGYQFRHKAATPTALPDHAVRHYIDTLAADPDALRASFDFYRALDATMHQNAHRRTRQLTLPVLAIGGAECSGDRVAATMRAAATEVTGLQIPHCGHFPAEEAPDALLAALLPFLERPDVA</sequence>
<comment type="caution">
    <text evidence="3">The sequence shown here is derived from an EMBL/GenBank/DDBJ whole genome shotgun (WGS) entry which is preliminary data.</text>
</comment>
<dbReference type="InterPro" id="IPR000639">
    <property type="entry name" value="Epox_hydrolase-like"/>
</dbReference>
<gene>
    <name evidence="3" type="ORF">NRB20_73000</name>
</gene>
<name>A0A7K0DEM6_9NOCA</name>
<reference evidence="3 4" key="1">
    <citation type="submission" date="2019-10" db="EMBL/GenBank/DDBJ databases">
        <title>Nocardia macrotermitis sp. nov. and Nocardia aurantia sp. nov., isolated from the gut of fungus growing-termite Macrotermes natalensis.</title>
        <authorList>
            <person name="Benndorf R."/>
            <person name="Schwitalla J."/>
            <person name="Martin K."/>
            <person name="De Beer W."/>
            <person name="Kaster A.-K."/>
            <person name="Vollmers J."/>
            <person name="Poulsen M."/>
            <person name="Beemelmanns C."/>
        </authorList>
    </citation>
    <scope>NUCLEOTIDE SEQUENCE [LARGE SCALE GENOMIC DNA]</scope>
    <source>
        <strain evidence="3 4">RB20</strain>
    </source>
</reference>
<dbReference type="Proteomes" id="UP000438448">
    <property type="component" value="Unassembled WGS sequence"/>
</dbReference>
<dbReference type="RefSeq" id="WP_153415897.1">
    <property type="nucleotide sequence ID" value="NZ_WEGK01000028.1"/>
</dbReference>
<evidence type="ECO:0000313" key="4">
    <source>
        <dbReference type="Proteomes" id="UP000438448"/>
    </source>
</evidence>
<dbReference type="PRINTS" id="PR00111">
    <property type="entry name" value="ABHYDROLASE"/>
</dbReference>
<evidence type="ECO:0000313" key="3">
    <source>
        <dbReference type="EMBL" id="MQY24167.1"/>
    </source>
</evidence>
<keyword evidence="1 3" id="KW-0378">Hydrolase</keyword>
<dbReference type="EC" id="3.3.2.10" evidence="3"/>
<feature type="domain" description="AB hydrolase-1" evidence="2">
    <location>
        <begin position="53"/>
        <end position="297"/>
    </location>
</feature>
<dbReference type="InterPro" id="IPR000073">
    <property type="entry name" value="AB_hydrolase_1"/>
</dbReference>
<dbReference type="PANTHER" id="PTHR43329">
    <property type="entry name" value="EPOXIDE HYDROLASE"/>
    <property type="match status" value="1"/>
</dbReference>
<dbReference type="AlphaFoldDB" id="A0A7K0DEM6"/>
<proteinExistence type="predicted"/>
<dbReference type="Gene3D" id="3.40.50.1820">
    <property type="entry name" value="alpha/beta hydrolase"/>
    <property type="match status" value="1"/>
</dbReference>
<evidence type="ECO:0000256" key="1">
    <source>
        <dbReference type="ARBA" id="ARBA00022801"/>
    </source>
</evidence>
<dbReference type="OrthoDB" id="3507586at2"/>
<protein>
    <submittedName>
        <fullName evidence="3">Soluble epoxide hydrolase</fullName>
        <ecNumber evidence="3">3.3.2.10</ecNumber>
    </submittedName>
</protein>
<evidence type="ECO:0000259" key="2">
    <source>
        <dbReference type="Pfam" id="PF00561"/>
    </source>
</evidence>
<dbReference type="PRINTS" id="PR00412">
    <property type="entry name" value="EPOXHYDRLASE"/>
</dbReference>
<accession>A0A7K0DEM6</accession>